<organism evidence="2 3">
    <name type="scientific">Byssochlamys spectabilis</name>
    <name type="common">Paecilomyces variotii</name>
    <dbReference type="NCBI Taxonomy" id="264951"/>
    <lineage>
        <taxon>Eukaryota</taxon>
        <taxon>Fungi</taxon>
        <taxon>Dikarya</taxon>
        <taxon>Ascomycota</taxon>
        <taxon>Pezizomycotina</taxon>
        <taxon>Eurotiomycetes</taxon>
        <taxon>Eurotiomycetidae</taxon>
        <taxon>Eurotiales</taxon>
        <taxon>Thermoascaceae</taxon>
        <taxon>Paecilomyces</taxon>
    </lineage>
</organism>
<evidence type="ECO:0000256" key="1">
    <source>
        <dbReference type="SAM" id="MobiDB-lite"/>
    </source>
</evidence>
<evidence type="ECO:0000313" key="3">
    <source>
        <dbReference type="Proteomes" id="UP000283841"/>
    </source>
</evidence>
<gene>
    <name evidence="2" type="ORF">C8Q69DRAFT_441768</name>
</gene>
<accession>A0A443I0J8</accession>
<dbReference type="GeneID" id="39598054"/>
<dbReference type="Proteomes" id="UP000283841">
    <property type="component" value="Unassembled WGS sequence"/>
</dbReference>
<evidence type="ECO:0000313" key="2">
    <source>
        <dbReference type="EMBL" id="RWQ97580.1"/>
    </source>
</evidence>
<dbReference type="AlphaFoldDB" id="A0A443I0J8"/>
<reference evidence="2 3" key="1">
    <citation type="journal article" date="2018" name="Front. Microbiol.">
        <title>Genomic and genetic insights into a cosmopolitan fungus, Paecilomyces variotii (Eurotiales).</title>
        <authorList>
            <person name="Urquhart A.S."/>
            <person name="Mondo S.J."/>
            <person name="Makela M.R."/>
            <person name="Hane J.K."/>
            <person name="Wiebenga A."/>
            <person name="He G."/>
            <person name="Mihaltcheva S."/>
            <person name="Pangilinan J."/>
            <person name="Lipzen A."/>
            <person name="Barry K."/>
            <person name="de Vries R.P."/>
            <person name="Grigoriev I.V."/>
            <person name="Idnurm A."/>
        </authorList>
    </citation>
    <scope>NUCLEOTIDE SEQUENCE [LARGE SCALE GENOMIC DNA]</scope>
    <source>
        <strain evidence="2 3">CBS 101075</strain>
    </source>
</reference>
<dbReference type="RefSeq" id="XP_028487225.1">
    <property type="nucleotide sequence ID" value="XM_028628777.1"/>
</dbReference>
<proteinExistence type="predicted"/>
<sequence>MSESATSTRYKRSAPDSSPATRVKGSLVQILLDLIAAIEDGEPVEHVKEALETIKTAIVESEQLSPFKKVKSGLKVTQASRLADVRKRMQNAKFRRRDSSGTLSRTLIDLVLFDRLEAQQQELAARKISLRGEYPVETRVPGEREIITGNAHYALGYDTLGGSEFEPICVIMEGKNNFASSGGSDGISQAVAYMVGFQQKRMSLKGPKRIVDTTYGVVSDGILW</sequence>
<comment type="caution">
    <text evidence="2">The sequence shown here is derived from an EMBL/GenBank/DDBJ whole genome shotgun (WGS) entry which is preliminary data.</text>
</comment>
<dbReference type="VEuPathDB" id="FungiDB:C8Q69DRAFT_441768"/>
<dbReference type="STRING" id="264951.A0A443I0J8"/>
<protein>
    <submittedName>
        <fullName evidence="2">Uncharacterized protein</fullName>
    </submittedName>
</protein>
<feature type="region of interest" description="Disordered" evidence="1">
    <location>
        <begin position="1"/>
        <end position="20"/>
    </location>
</feature>
<name>A0A443I0J8_BYSSP</name>
<keyword evidence="3" id="KW-1185">Reference proteome</keyword>
<dbReference type="EMBL" id="RCNU01000002">
    <property type="protein sequence ID" value="RWQ97580.1"/>
    <property type="molecule type" value="Genomic_DNA"/>
</dbReference>